<reference evidence="2" key="1">
    <citation type="submission" date="2020-04" db="EMBL/GenBank/DDBJ databases">
        <title>Draft genome resource of the tomato pathogen Pseudocercospora fuligena.</title>
        <authorList>
            <person name="Zaccaron A."/>
        </authorList>
    </citation>
    <scope>NUCLEOTIDE SEQUENCE</scope>
    <source>
        <strain evidence="2">PF001</strain>
    </source>
</reference>
<proteinExistence type="predicted"/>
<evidence type="ECO:0000256" key="1">
    <source>
        <dbReference type="SAM" id="MobiDB-lite"/>
    </source>
</evidence>
<gene>
    <name evidence="2" type="ORF">HII31_00906</name>
</gene>
<dbReference type="EMBL" id="JABCIY010000007">
    <property type="protein sequence ID" value="KAF7197817.1"/>
    <property type="molecule type" value="Genomic_DNA"/>
</dbReference>
<accession>A0A8H6VPI5</accession>
<name>A0A8H6VPI5_9PEZI</name>
<feature type="region of interest" description="Disordered" evidence="1">
    <location>
        <begin position="175"/>
        <end position="203"/>
    </location>
</feature>
<keyword evidence="3" id="KW-1185">Reference proteome</keyword>
<organism evidence="2 3">
    <name type="scientific">Pseudocercospora fuligena</name>
    <dbReference type="NCBI Taxonomy" id="685502"/>
    <lineage>
        <taxon>Eukaryota</taxon>
        <taxon>Fungi</taxon>
        <taxon>Dikarya</taxon>
        <taxon>Ascomycota</taxon>
        <taxon>Pezizomycotina</taxon>
        <taxon>Dothideomycetes</taxon>
        <taxon>Dothideomycetidae</taxon>
        <taxon>Mycosphaerellales</taxon>
        <taxon>Mycosphaerellaceae</taxon>
        <taxon>Pseudocercospora</taxon>
    </lineage>
</organism>
<comment type="caution">
    <text evidence="2">The sequence shown here is derived from an EMBL/GenBank/DDBJ whole genome shotgun (WGS) entry which is preliminary data.</text>
</comment>
<evidence type="ECO:0000313" key="2">
    <source>
        <dbReference type="EMBL" id="KAF7197817.1"/>
    </source>
</evidence>
<evidence type="ECO:0000313" key="3">
    <source>
        <dbReference type="Proteomes" id="UP000660729"/>
    </source>
</evidence>
<dbReference type="AlphaFoldDB" id="A0A8H6VPI5"/>
<protein>
    <submittedName>
        <fullName evidence="2">Uncharacterized protein</fullName>
    </submittedName>
</protein>
<sequence length="203" mass="22119">MPTERVSAVRVACTGEAKNAVKEYEIYSILAIHGIFSNGAVSPLSAMVGCPLVLLKLRPSLLMPKGDPIKVGRKYSSKLEDDFHPNPVASTLMVELPSLCPPEDWKDHVGSVLIARADRKPLHMLHLSVLLGFAKVAADYNRQNGTPFEELLAPANFQAYYPSAIQHLQMDPKCPAPSADVPPLWEEESGMQTMDVESGGVQV</sequence>
<dbReference type="OrthoDB" id="3627582at2759"/>
<dbReference type="Proteomes" id="UP000660729">
    <property type="component" value="Unassembled WGS sequence"/>
</dbReference>